<evidence type="ECO:0000259" key="3">
    <source>
        <dbReference type="PROSITE" id="PS50930"/>
    </source>
</evidence>
<dbReference type="Proteomes" id="UP000245647">
    <property type="component" value="Unassembled WGS sequence"/>
</dbReference>
<dbReference type="GO" id="GO:0003677">
    <property type="term" value="F:DNA binding"/>
    <property type="evidence" value="ECO:0007669"/>
    <property type="project" value="UniProtKB-KW"/>
</dbReference>
<keyword evidence="4" id="KW-0238">DNA-binding</keyword>
<feature type="domain" description="HTH LytTR-type" evidence="3">
    <location>
        <begin position="146"/>
        <end position="252"/>
    </location>
</feature>
<dbReference type="SMART" id="SM00850">
    <property type="entry name" value="LytTR"/>
    <property type="match status" value="1"/>
</dbReference>
<dbReference type="InterPro" id="IPR001789">
    <property type="entry name" value="Sig_transdc_resp-reg_receiver"/>
</dbReference>
<reference evidence="4 5" key="1">
    <citation type="submission" date="2018-04" db="EMBL/GenBank/DDBJ databases">
        <title>Pedobacter chongqingensis sp. nov., isolated from a rottenly hemp rope.</title>
        <authorList>
            <person name="Cai Y."/>
        </authorList>
    </citation>
    <scope>NUCLEOTIDE SEQUENCE [LARGE SCALE GENOMIC DNA]</scope>
    <source>
        <strain evidence="4 5">FJ4-8</strain>
    </source>
</reference>
<dbReference type="EMBL" id="QEAS01000001">
    <property type="protein sequence ID" value="PWG82399.1"/>
    <property type="molecule type" value="Genomic_DNA"/>
</dbReference>
<proteinExistence type="predicted"/>
<dbReference type="Gene3D" id="2.40.50.1020">
    <property type="entry name" value="LytTr DNA-binding domain"/>
    <property type="match status" value="1"/>
</dbReference>
<dbReference type="InterPro" id="IPR046947">
    <property type="entry name" value="LytR-like"/>
</dbReference>
<keyword evidence="5" id="KW-1185">Reference proteome</keyword>
<dbReference type="PANTHER" id="PTHR37299">
    <property type="entry name" value="TRANSCRIPTIONAL REGULATOR-RELATED"/>
    <property type="match status" value="1"/>
</dbReference>
<accession>A0A2U2PMJ6</accession>
<dbReference type="PROSITE" id="PS50110">
    <property type="entry name" value="RESPONSE_REGULATORY"/>
    <property type="match status" value="1"/>
</dbReference>
<dbReference type="SUPFAM" id="SSF52172">
    <property type="entry name" value="CheY-like"/>
    <property type="match status" value="1"/>
</dbReference>
<protein>
    <submittedName>
        <fullName evidence="4">DNA-binding response regulator</fullName>
    </submittedName>
</protein>
<dbReference type="PANTHER" id="PTHR37299:SF1">
    <property type="entry name" value="STAGE 0 SPORULATION PROTEIN A HOMOLOG"/>
    <property type="match status" value="1"/>
</dbReference>
<dbReference type="InterPro" id="IPR007492">
    <property type="entry name" value="LytTR_DNA-bd_dom"/>
</dbReference>
<keyword evidence="1" id="KW-0597">Phosphoprotein</keyword>
<gene>
    <name evidence="4" type="ORF">DDR33_00585</name>
</gene>
<feature type="domain" description="Response regulatory" evidence="2">
    <location>
        <begin position="6"/>
        <end position="118"/>
    </location>
</feature>
<dbReference type="Pfam" id="PF04397">
    <property type="entry name" value="LytTR"/>
    <property type="match status" value="1"/>
</dbReference>
<comment type="caution">
    <text evidence="4">The sequence shown here is derived from an EMBL/GenBank/DDBJ whole genome shotgun (WGS) entry which is preliminary data.</text>
</comment>
<sequence>MSKKYKTVIIDDEELARLRLIRLLKNYSDTVEIIGEAVNGEDGLKKIEDLRPDLIFLDIEMPVYNGFEMLSRLKHSPRVIFTTAYDQYAIKAFEEDSIDYLLKPVEMERLELTIKKLEKISKPEEISLPIESLLRQLNVKKDRKTLTVKIGDRILLVKPEEIAYIQAEDKYVFLCCVDGKKHLTDFTVTSLEEKLPDTFIRINRSTLINTDQISEIRKGFNGSLIFVMKDKEKMKLSSSRRYGEVLREHFDI</sequence>
<evidence type="ECO:0000313" key="5">
    <source>
        <dbReference type="Proteomes" id="UP000245647"/>
    </source>
</evidence>
<organism evidence="4 5">
    <name type="scientific">Pararcticibacter amylolyticus</name>
    <dbReference type="NCBI Taxonomy" id="2173175"/>
    <lineage>
        <taxon>Bacteria</taxon>
        <taxon>Pseudomonadati</taxon>
        <taxon>Bacteroidota</taxon>
        <taxon>Sphingobacteriia</taxon>
        <taxon>Sphingobacteriales</taxon>
        <taxon>Sphingobacteriaceae</taxon>
        <taxon>Pararcticibacter</taxon>
    </lineage>
</organism>
<dbReference type="PROSITE" id="PS50930">
    <property type="entry name" value="HTH_LYTTR"/>
    <property type="match status" value="1"/>
</dbReference>
<name>A0A2U2PMJ6_9SPHI</name>
<dbReference type="GO" id="GO:0000156">
    <property type="term" value="F:phosphorelay response regulator activity"/>
    <property type="evidence" value="ECO:0007669"/>
    <property type="project" value="InterPro"/>
</dbReference>
<evidence type="ECO:0000313" key="4">
    <source>
        <dbReference type="EMBL" id="PWG82399.1"/>
    </source>
</evidence>
<feature type="modified residue" description="4-aspartylphosphate" evidence="1">
    <location>
        <position position="58"/>
    </location>
</feature>
<evidence type="ECO:0000259" key="2">
    <source>
        <dbReference type="PROSITE" id="PS50110"/>
    </source>
</evidence>
<dbReference type="Gene3D" id="3.40.50.2300">
    <property type="match status" value="1"/>
</dbReference>
<dbReference type="RefSeq" id="WP_109413818.1">
    <property type="nucleotide sequence ID" value="NZ_QEAS01000001.1"/>
</dbReference>
<dbReference type="InterPro" id="IPR011006">
    <property type="entry name" value="CheY-like_superfamily"/>
</dbReference>
<dbReference type="OrthoDB" id="9787344at2"/>
<dbReference type="Pfam" id="PF00072">
    <property type="entry name" value="Response_reg"/>
    <property type="match status" value="1"/>
</dbReference>
<dbReference type="AlphaFoldDB" id="A0A2U2PMJ6"/>
<dbReference type="SMART" id="SM00448">
    <property type="entry name" value="REC"/>
    <property type="match status" value="1"/>
</dbReference>
<evidence type="ECO:0000256" key="1">
    <source>
        <dbReference type="PROSITE-ProRule" id="PRU00169"/>
    </source>
</evidence>